<evidence type="ECO:0000313" key="8">
    <source>
        <dbReference type="EMBL" id="KAK8960457.1"/>
    </source>
</evidence>
<comment type="subcellular location">
    <subcellularLocation>
        <location evidence="1">Nucleus</location>
    </subcellularLocation>
</comment>
<keyword evidence="5" id="KW-0539">Nucleus</keyword>
<dbReference type="InterPro" id="IPR015172">
    <property type="entry name" value="MIF4G-like_typ-1"/>
</dbReference>
<evidence type="ECO:0000256" key="6">
    <source>
        <dbReference type="SAM" id="Coils"/>
    </source>
</evidence>
<evidence type="ECO:0000259" key="7">
    <source>
        <dbReference type="SMART" id="SM00543"/>
    </source>
</evidence>
<name>A0ABR2M991_9ASPA</name>
<dbReference type="Pfam" id="PF09088">
    <property type="entry name" value="MIF4G_like"/>
    <property type="match status" value="1"/>
</dbReference>
<accession>A0ABR2M991</accession>
<dbReference type="InterPro" id="IPR016024">
    <property type="entry name" value="ARM-type_fold"/>
</dbReference>
<evidence type="ECO:0000256" key="1">
    <source>
        <dbReference type="ARBA" id="ARBA00004123"/>
    </source>
</evidence>
<keyword evidence="6" id="KW-0175">Coiled coil</keyword>
<comment type="caution">
    <text evidence="8">The sequence shown here is derived from an EMBL/GenBank/DDBJ whole genome shotgun (WGS) entry which is preliminary data.</text>
</comment>
<evidence type="ECO:0000256" key="5">
    <source>
        <dbReference type="ARBA" id="ARBA00023242"/>
    </source>
</evidence>
<dbReference type="PANTHER" id="PTHR12412:SF2">
    <property type="entry name" value="NUCLEAR CAP-BINDING PROTEIN SUBUNIT 1"/>
    <property type="match status" value="1"/>
</dbReference>
<feature type="domain" description="MIF4G" evidence="7">
    <location>
        <begin position="9"/>
        <end position="259"/>
    </location>
</feature>
<feature type="coiled-coil region" evidence="6">
    <location>
        <begin position="668"/>
        <end position="702"/>
    </location>
</feature>
<dbReference type="Gene3D" id="1.25.40.180">
    <property type="match status" value="4"/>
</dbReference>
<dbReference type="Proteomes" id="UP001412067">
    <property type="component" value="Unassembled WGS sequence"/>
</dbReference>
<proteinExistence type="inferred from homology"/>
<evidence type="ECO:0000256" key="4">
    <source>
        <dbReference type="ARBA" id="ARBA00023187"/>
    </source>
</evidence>
<evidence type="ECO:0000313" key="9">
    <source>
        <dbReference type="Proteomes" id="UP001412067"/>
    </source>
</evidence>
<gene>
    <name evidence="8" type="primary">ABH1</name>
    <name evidence="8" type="ORF">KSP40_PGU017196</name>
</gene>
<sequence>MPEPMSGWRALLLRIGDKCVEYGGSVDYREHIDTCYSVLCREFEHCRDDILELLLQCAELLPHKVPFYGLLVGLINLEKEDFAKEIADISHTKFQDAIDVGNCDRIRISMRFLICLVAKGTRSAQQKARLIEEERQRLAAEHLKMCSNVISPSSMIEIFETLLSSAATTVDEDAGNPCWQARADFYISCILSCLPWGGAELNEQVPDEFDRVMVGIQSYLSIRRHSHDDFFSVFDTDTDNTHARKDFLEDLWERIQVLSHNGWKTDSVPRPYLAFEAQLVDGKTYTLPPTNCSPQSTVTLTRSNISIEREKHDAELKYPRRLPRLNIFPSNKFEGMQPVDHFVVEEYLLDVLLFFNGCRKECATYLVGLPVPFRYEYLMAETIFSQLLLLPQAPFKSLYYTLVIIDLCKALPGAFPAVVAGAVRALFEKIADLDMECRTRLILWFSHHLANFQYIWPWEEWAYVKDLPKWAPQRVFVQEILEREIRLSYFDKIKQSIENAPALEELLPSKGGPCFKYSTENHQQGGEGHKFSLELNNMVKGKKTTREIILWIEEVLIPVHGNLFSSEVVIQTLLDIGSKSFTHLITVLERYGLVVAKLCSDIDMQVRVINEVTSYWKNNTQMIAIAIDRMMGYRLISNLAIVSWVFSEANVNDFHLSDRPWEILRNAVNKTYNRISDLRNEIRSLENAILVAEEASMKAQKDYEAAESKLEVVDGQPVQAEKPGRLKRLKGYADRAKYDETSTRESLEAKEALLVRALEENKTLFIMLYKSFKSVLMTRLPPLSVDGKLPKLRSSKKEIVTIDLEEPAKMDLDHENGNNDTNITSDIERAANNIYNTGEKEQWCLTTLGYLKAISRQYASEIWPHMEVLDAEIFTEEIHPLFRKAAYDGLCRTAAVG</sequence>
<dbReference type="PANTHER" id="PTHR12412">
    <property type="entry name" value="CAP BINDING PROTEIN"/>
    <property type="match status" value="1"/>
</dbReference>
<dbReference type="Pfam" id="PF02854">
    <property type="entry name" value="MIF4G"/>
    <property type="match status" value="1"/>
</dbReference>
<protein>
    <submittedName>
        <fullName evidence="8">Nuclear cap-binding protein subunit 1</fullName>
    </submittedName>
</protein>
<dbReference type="InterPro" id="IPR015174">
    <property type="entry name" value="MIF4G-like_typ-2"/>
</dbReference>
<dbReference type="SMART" id="SM00543">
    <property type="entry name" value="MIF4G"/>
    <property type="match status" value="1"/>
</dbReference>
<keyword evidence="3" id="KW-0507">mRNA processing</keyword>
<evidence type="ECO:0000256" key="2">
    <source>
        <dbReference type="ARBA" id="ARBA00007413"/>
    </source>
</evidence>
<reference evidence="8 9" key="1">
    <citation type="journal article" date="2022" name="Nat. Plants">
        <title>Genomes of leafy and leafless Platanthera orchids illuminate the evolution of mycoheterotrophy.</title>
        <authorList>
            <person name="Li M.H."/>
            <person name="Liu K.W."/>
            <person name="Li Z."/>
            <person name="Lu H.C."/>
            <person name="Ye Q.L."/>
            <person name="Zhang D."/>
            <person name="Wang J.Y."/>
            <person name="Li Y.F."/>
            <person name="Zhong Z.M."/>
            <person name="Liu X."/>
            <person name="Yu X."/>
            <person name="Liu D.K."/>
            <person name="Tu X.D."/>
            <person name="Liu B."/>
            <person name="Hao Y."/>
            <person name="Liao X.Y."/>
            <person name="Jiang Y.T."/>
            <person name="Sun W.H."/>
            <person name="Chen J."/>
            <person name="Chen Y.Q."/>
            <person name="Ai Y."/>
            <person name="Zhai J.W."/>
            <person name="Wu S.S."/>
            <person name="Zhou Z."/>
            <person name="Hsiao Y.Y."/>
            <person name="Wu W.L."/>
            <person name="Chen Y.Y."/>
            <person name="Lin Y.F."/>
            <person name="Hsu J.L."/>
            <person name="Li C.Y."/>
            <person name="Wang Z.W."/>
            <person name="Zhao X."/>
            <person name="Zhong W.Y."/>
            <person name="Ma X.K."/>
            <person name="Ma L."/>
            <person name="Huang J."/>
            <person name="Chen G.Z."/>
            <person name="Huang M.Z."/>
            <person name="Huang L."/>
            <person name="Peng D.H."/>
            <person name="Luo Y.B."/>
            <person name="Zou S.Q."/>
            <person name="Chen S.P."/>
            <person name="Lan S."/>
            <person name="Tsai W.C."/>
            <person name="Van de Peer Y."/>
            <person name="Liu Z.J."/>
        </authorList>
    </citation>
    <scope>NUCLEOTIDE SEQUENCE [LARGE SCALE GENOMIC DNA]</scope>
    <source>
        <strain evidence="8">Lor288</strain>
    </source>
</reference>
<dbReference type="InterPro" id="IPR003890">
    <property type="entry name" value="MIF4G-like_typ-3"/>
</dbReference>
<keyword evidence="4" id="KW-0508">mRNA splicing</keyword>
<dbReference type="InterPro" id="IPR027159">
    <property type="entry name" value="CBP80"/>
</dbReference>
<dbReference type="Pfam" id="PF09090">
    <property type="entry name" value="MIF4G_like_2"/>
    <property type="match status" value="1"/>
</dbReference>
<evidence type="ECO:0000256" key="3">
    <source>
        <dbReference type="ARBA" id="ARBA00022664"/>
    </source>
</evidence>
<keyword evidence="9" id="KW-1185">Reference proteome</keyword>
<dbReference type="EMBL" id="JBBWWR010000010">
    <property type="protein sequence ID" value="KAK8960457.1"/>
    <property type="molecule type" value="Genomic_DNA"/>
</dbReference>
<comment type="similarity">
    <text evidence="2">Belongs to the NCBP1 family.</text>
</comment>
<dbReference type="SUPFAM" id="SSF48371">
    <property type="entry name" value="ARM repeat"/>
    <property type="match status" value="4"/>
</dbReference>
<organism evidence="8 9">
    <name type="scientific">Platanthera guangdongensis</name>
    <dbReference type="NCBI Taxonomy" id="2320717"/>
    <lineage>
        <taxon>Eukaryota</taxon>
        <taxon>Viridiplantae</taxon>
        <taxon>Streptophyta</taxon>
        <taxon>Embryophyta</taxon>
        <taxon>Tracheophyta</taxon>
        <taxon>Spermatophyta</taxon>
        <taxon>Magnoliopsida</taxon>
        <taxon>Liliopsida</taxon>
        <taxon>Asparagales</taxon>
        <taxon>Orchidaceae</taxon>
        <taxon>Orchidoideae</taxon>
        <taxon>Orchideae</taxon>
        <taxon>Orchidinae</taxon>
        <taxon>Platanthera</taxon>
    </lineage>
</organism>